<evidence type="ECO:0000256" key="6">
    <source>
        <dbReference type="SAM" id="Phobius"/>
    </source>
</evidence>
<dbReference type="InterPro" id="IPR027370">
    <property type="entry name" value="Znf-RING_euk"/>
</dbReference>
<dbReference type="InterPro" id="IPR001841">
    <property type="entry name" value="Znf_RING"/>
</dbReference>
<evidence type="ECO:0000313" key="9">
    <source>
        <dbReference type="Proteomes" id="UP000678499"/>
    </source>
</evidence>
<keyword evidence="6" id="KW-0812">Transmembrane</keyword>
<sequence>MLLSCPICLDDPVFMTKMFVSTPCGHVFHKECVNKLIPRSVGTVSGLDPPFVFVIECPQCRQIVKKESVMPIVEYHQACKSRELVASQRIEKKFGTVGNANDTQAKRCQLLSGMQVDLLFKLQRQLEEEEKKFLLATDREVKEQDRLHSLKSVLNHERGSISGLKAHVRFLKAEYKAESDAIKQTQPELKKLEAELLLLERRRRCIRRKFVMIMPAAVVKYVYVYVYVRTKIKGWLSTDSDPVESQQNPSDFAV</sequence>
<feature type="transmembrane region" description="Helical" evidence="6">
    <location>
        <begin position="210"/>
        <end position="228"/>
    </location>
</feature>
<keyword evidence="2 4" id="KW-0863">Zinc-finger</keyword>
<keyword evidence="6" id="KW-0472">Membrane</keyword>
<dbReference type="EMBL" id="OA885845">
    <property type="protein sequence ID" value="CAD7282416.1"/>
    <property type="molecule type" value="Genomic_DNA"/>
</dbReference>
<keyword evidence="6" id="KW-1133">Transmembrane helix</keyword>
<dbReference type="SUPFAM" id="SSF57850">
    <property type="entry name" value="RING/U-box"/>
    <property type="match status" value="1"/>
</dbReference>
<dbReference type="InterPro" id="IPR013083">
    <property type="entry name" value="Znf_RING/FYVE/PHD"/>
</dbReference>
<evidence type="ECO:0000256" key="4">
    <source>
        <dbReference type="PROSITE-ProRule" id="PRU00175"/>
    </source>
</evidence>
<evidence type="ECO:0000313" key="8">
    <source>
        <dbReference type="EMBL" id="CAD7282416.1"/>
    </source>
</evidence>
<dbReference type="Pfam" id="PF13445">
    <property type="entry name" value="zf-RING_UBOX"/>
    <property type="match status" value="1"/>
</dbReference>
<evidence type="ECO:0000259" key="7">
    <source>
        <dbReference type="PROSITE" id="PS50089"/>
    </source>
</evidence>
<keyword evidence="3" id="KW-0862">Zinc</keyword>
<dbReference type="Gene3D" id="3.30.40.10">
    <property type="entry name" value="Zinc/RING finger domain, C3HC4 (zinc finger)"/>
    <property type="match status" value="1"/>
</dbReference>
<name>A0A7R9BXD9_9CRUS</name>
<keyword evidence="5" id="KW-0175">Coiled coil</keyword>
<dbReference type="SMART" id="SM00184">
    <property type="entry name" value="RING"/>
    <property type="match status" value="1"/>
</dbReference>
<evidence type="ECO:0000256" key="1">
    <source>
        <dbReference type="ARBA" id="ARBA00022723"/>
    </source>
</evidence>
<keyword evidence="9" id="KW-1185">Reference proteome</keyword>
<feature type="domain" description="RING-type" evidence="7">
    <location>
        <begin position="5"/>
        <end position="61"/>
    </location>
</feature>
<dbReference type="AlphaFoldDB" id="A0A7R9BXD9"/>
<evidence type="ECO:0000256" key="2">
    <source>
        <dbReference type="ARBA" id="ARBA00022771"/>
    </source>
</evidence>
<accession>A0A7R9BXD9</accession>
<dbReference type="GO" id="GO:0008270">
    <property type="term" value="F:zinc ion binding"/>
    <property type="evidence" value="ECO:0007669"/>
    <property type="project" value="UniProtKB-KW"/>
</dbReference>
<reference evidence="8" key="1">
    <citation type="submission" date="2020-11" db="EMBL/GenBank/DDBJ databases">
        <authorList>
            <person name="Tran Van P."/>
        </authorList>
    </citation>
    <scope>NUCLEOTIDE SEQUENCE</scope>
</reference>
<feature type="coiled-coil region" evidence="5">
    <location>
        <begin position="182"/>
        <end position="209"/>
    </location>
</feature>
<dbReference type="OrthoDB" id="8062037at2759"/>
<dbReference type="PROSITE" id="PS50089">
    <property type="entry name" value="ZF_RING_2"/>
    <property type="match status" value="1"/>
</dbReference>
<evidence type="ECO:0000256" key="3">
    <source>
        <dbReference type="ARBA" id="ARBA00022833"/>
    </source>
</evidence>
<evidence type="ECO:0000256" key="5">
    <source>
        <dbReference type="SAM" id="Coils"/>
    </source>
</evidence>
<dbReference type="Proteomes" id="UP000678499">
    <property type="component" value="Unassembled WGS sequence"/>
</dbReference>
<gene>
    <name evidence="8" type="ORF">NMOB1V02_LOCUS10041</name>
</gene>
<keyword evidence="1" id="KW-0479">Metal-binding</keyword>
<dbReference type="EMBL" id="CAJPEX010003808">
    <property type="protein sequence ID" value="CAG0922568.1"/>
    <property type="molecule type" value="Genomic_DNA"/>
</dbReference>
<protein>
    <recommendedName>
        <fullName evidence="7">RING-type domain-containing protein</fullName>
    </recommendedName>
</protein>
<organism evidence="8">
    <name type="scientific">Notodromas monacha</name>
    <dbReference type="NCBI Taxonomy" id="399045"/>
    <lineage>
        <taxon>Eukaryota</taxon>
        <taxon>Metazoa</taxon>
        <taxon>Ecdysozoa</taxon>
        <taxon>Arthropoda</taxon>
        <taxon>Crustacea</taxon>
        <taxon>Oligostraca</taxon>
        <taxon>Ostracoda</taxon>
        <taxon>Podocopa</taxon>
        <taxon>Podocopida</taxon>
        <taxon>Cypridocopina</taxon>
        <taxon>Cypridoidea</taxon>
        <taxon>Cyprididae</taxon>
        <taxon>Notodromas</taxon>
    </lineage>
</organism>
<proteinExistence type="predicted"/>